<dbReference type="GO" id="GO:0030334">
    <property type="term" value="P:regulation of cell migration"/>
    <property type="evidence" value="ECO:0007669"/>
    <property type="project" value="EnsemblMetazoa"/>
</dbReference>
<dbReference type="Proteomes" id="UP000483820">
    <property type="component" value="Chromosome IV"/>
</dbReference>
<reference evidence="9" key="1">
    <citation type="submission" date="2007-07" db="EMBL/GenBank/DDBJ databases">
        <title>PCAP assembly of the Caenorhabditis remanei genome.</title>
        <authorList>
            <consortium name="The Caenorhabditis remanei Sequencing Consortium"/>
            <person name="Wilson R.K."/>
        </authorList>
    </citation>
    <scope>NUCLEOTIDE SEQUENCE [LARGE SCALE GENOMIC DNA]</scope>
    <source>
        <strain evidence="9">PB4641</strain>
    </source>
</reference>
<dbReference type="Pfam" id="PF04124">
    <property type="entry name" value="Dor1"/>
    <property type="match status" value="1"/>
</dbReference>
<name>E3M702_CAERE</name>
<evidence type="ECO:0000256" key="8">
    <source>
        <dbReference type="ARBA" id="ARBA00031347"/>
    </source>
</evidence>
<dbReference type="InterPro" id="IPR007255">
    <property type="entry name" value="COG8"/>
</dbReference>
<dbReference type="GO" id="GO:0035262">
    <property type="term" value="P:gonad morphogenesis"/>
    <property type="evidence" value="ECO:0007669"/>
    <property type="project" value="EnsemblMetazoa"/>
</dbReference>
<dbReference type="CTD" id="9828980"/>
<dbReference type="STRING" id="31234.E3M702"/>
<keyword evidence="5" id="KW-0653">Protein transport</keyword>
<evidence type="ECO:0000256" key="3">
    <source>
        <dbReference type="ARBA" id="ARBA00020983"/>
    </source>
</evidence>
<evidence type="ECO:0000313" key="10">
    <source>
        <dbReference type="EMBL" id="KAF1758182.1"/>
    </source>
</evidence>
<dbReference type="EMBL" id="DS268426">
    <property type="protein sequence ID" value="EFO92971.1"/>
    <property type="molecule type" value="Genomic_DNA"/>
</dbReference>
<dbReference type="HOGENOM" id="CLU_1195779_0_0_1"/>
<dbReference type="GO" id="GO:0006891">
    <property type="term" value="P:intra-Golgi vesicle-mediated transport"/>
    <property type="evidence" value="ECO:0007669"/>
    <property type="project" value="TreeGrafter"/>
</dbReference>
<gene>
    <name evidence="9" type="primary">Cre-cogc-8</name>
    <name evidence="9" type="ORF">CRE_10218</name>
    <name evidence="10" type="ORF">GCK72_014640</name>
</gene>
<protein>
    <recommendedName>
        <fullName evidence="3">Conserved oligomeric Golgi complex subunit 8</fullName>
    </recommendedName>
    <alternativeName>
        <fullName evidence="8">Component of oligomeric Golgi complex 8</fullName>
    </alternativeName>
</protein>
<evidence type="ECO:0000256" key="6">
    <source>
        <dbReference type="ARBA" id="ARBA00023034"/>
    </source>
</evidence>
<dbReference type="KEGG" id="crq:GCK72_014640"/>
<reference evidence="10 12" key="2">
    <citation type="submission" date="2019-12" db="EMBL/GenBank/DDBJ databases">
        <title>Chromosome-level assembly of the Caenorhabditis remanei genome.</title>
        <authorList>
            <person name="Teterina A.A."/>
            <person name="Willis J.H."/>
            <person name="Phillips P.C."/>
        </authorList>
    </citation>
    <scope>NUCLEOTIDE SEQUENCE [LARGE SCALE GENOMIC DNA]</scope>
    <source>
        <strain evidence="10 12">PX506</strain>
        <tissue evidence="10">Whole organism</tissue>
    </source>
</reference>
<dbReference type="PANTHER" id="PTHR21311">
    <property type="entry name" value="CONSERVED OLIGOMERIC GOLGI COMPLEX COMPONENT 8"/>
    <property type="match status" value="1"/>
</dbReference>
<evidence type="ECO:0000256" key="7">
    <source>
        <dbReference type="ARBA" id="ARBA00023136"/>
    </source>
</evidence>
<evidence type="ECO:0000256" key="5">
    <source>
        <dbReference type="ARBA" id="ARBA00022927"/>
    </source>
</evidence>
<evidence type="ECO:0000313" key="9">
    <source>
        <dbReference type="EMBL" id="EFO92971.1"/>
    </source>
</evidence>
<proteinExistence type="inferred from homology"/>
<dbReference type="GO" id="GO:0000139">
    <property type="term" value="C:Golgi membrane"/>
    <property type="evidence" value="ECO:0007669"/>
    <property type="project" value="UniProtKB-SubCell"/>
</dbReference>
<evidence type="ECO:0000256" key="4">
    <source>
        <dbReference type="ARBA" id="ARBA00022448"/>
    </source>
</evidence>
<accession>E3M702</accession>
<dbReference type="GO" id="GO:0015031">
    <property type="term" value="P:protein transport"/>
    <property type="evidence" value="ECO:0007669"/>
    <property type="project" value="UniProtKB-KW"/>
</dbReference>
<evidence type="ECO:0000313" key="11">
    <source>
        <dbReference type="Proteomes" id="UP000008281"/>
    </source>
</evidence>
<dbReference type="OrthoDB" id="1661054at2759"/>
<evidence type="ECO:0000256" key="2">
    <source>
        <dbReference type="ARBA" id="ARBA00006419"/>
    </source>
</evidence>
<evidence type="ECO:0000313" key="12">
    <source>
        <dbReference type="Proteomes" id="UP000483820"/>
    </source>
</evidence>
<dbReference type="Proteomes" id="UP000008281">
    <property type="component" value="Unassembled WGS sequence"/>
</dbReference>
<dbReference type="RefSeq" id="XP_003108171.1">
    <property type="nucleotide sequence ID" value="XM_003108123.1"/>
</dbReference>
<dbReference type="GO" id="GO:0017119">
    <property type="term" value="C:Golgi transport complex"/>
    <property type="evidence" value="ECO:0007669"/>
    <property type="project" value="InterPro"/>
</dbReference>
<dbReference type="GeneID" id="9828980"/>
<comment type="subcellular location">
    <subcellularLocation>
        <location evidence="1">Golgi apparatus membrane</location>
        <topology evidence="1">Peripheral membrane protein</topology>
    </subcellularLocation>
</comment>
<dbReference type="PANTHER" id="PTHR21311:SF0">
    <property type="entry name" value="CONSERVED OLIGOMERIC GOLGI COMPLEX SUBUNIT 8"/>
    <property type="match status" value="1"/>
</dbReference>
<keyword evidence="7" id="KW-0472">Membrane</keyword>
<comment type="similarity">
    <text evidence="2">Belongs to the COG8 family.</text>
</comment>
<sequence>MDPDFNFQGGDDIRSMGLEEMRRQKVLLASELKAIDAQISDLAFNNYGTYADAGRATHDCSKTFGEMRDKTVDLSVQADELTTAFQEFRVKAKQLSDEQELVKKALDKSNPIWELLTLPSRMDICIRAGYYDLAYTLTNYGMQLQQQTQLCRNPLIKKVADHLVEARSYLLEELFNKFAGPLDLAESIKVVNNVRKMPYLTANQLRIAVLQHRDIYLEKQILDISV</sequence>
<dbReference type="OMA" id="FQEFRVK"/>
<keyword evidence="11" id="KW-1185">Reference proteome</keyword>
<dbReference type="EMBL" id="WUAV01000004">
    <property type="protein sequence ID" value="KAF1758182.1"/>
    <property type="molecule type" value="Genomic_DNA"/>
</dbReference>
<keyword evidence="6" id="KW-0333">Golgi apparatus</keyword>
<dbReference type="AlphaFoldDB" id="E3M702"/>
<organism evidence="11">
    <name type="scientific">Caenorhabditis remanei</name>
    <name type="common">Caenorhabditis vulgaris</name>
    <dbReference type="NCBI Taxonomy" id="31234"/>
    <lineage>
        <taxon>Eukaryota</taxon>
        <taxon>Metazoa</taxon>
        <taxon>Ecdysozoa</taxon>
        <taxon>Nematoda</taxon>
        <taxon>Chromadorea</taxon>
        <taxon>Rhabditida</taxon>
        <taxon>Rhabditina</taxon>
        <taxon>Rhabditomorpha</taxon>
        <taxon>Rhabditoidea</taxon>
        <taxon>Rhabditidae</taxon>
        <taxon>Peloderinae</taxon>
        <taxon>Caenorhabditis</taxon>
    </lineage>
</organism>
<evidence type="ECO:0000256" key="1">
    <source>
        <dbReference type="ARBA" id="ARBA00004395"/>
    </source>
</evidence>
<keyword evidence="4" id="KW-0813">Transport</keyword>
<dbReference type="eggNOG" id="KOG2069">
    <property type="taxonomic scope" value="Eukaryota"/>
</dbReference>